<protein>
    <recommendedName>
        <fullName evidence="1">Flagella basal body P-ring formation protein FlgA</fullName>
    </recommendedName>
</protein>
<dbReference type="PANTHER" id="PTHR36307">
    <property type="entry name" value="FLAGELLA BASAL BODY P-RING FORMATION PROTEIN FLGA"/>
    <property type="match status" value="1"/>
</dbReference>
<dbReference type="GO" id="GO:0042597">
    <property type="term" value="C:periplasmic space"/>
    <property type="evidence" value="ECO:0007669"/>
    <property type="project" value="UniProtKB-SubCell"/>
</dbReference>
<accession>Q07SH3</accession>
<dbReference type="HOGENOM" id="CLU_131516_1_0_5"/>
<keyword evidence="1" id="KW-0574">Periplasm</keyword>
<dbReference type="AlphaFoldDB" id="Q07SH3"/>
<dbReference type="OrthoDB" id="8448733at2"/>
<sequence>MALMRAISIVVGRVAAGALVASVICNGAIAEEPVRFPVPVTTIYPGDLIKDEMIIDRAFAPNMPGVAAFVGDRLTVVGRTARRTLLPGRLIPNNAVEDQKIVNRGSVVKVVIEDGALSIVTYGSSLQSGGPGAFIQLRNLDTGVTIRGIVQPDGSVRIQNG</sequence>
<evidence type="ECO:0000256" key="1">
    <source>
        <dbReference type="RuleBase" id="RU362063"/>
    </source>
</evidence>
<feature type="domain" description="Flagella basal body P-ring formation protein FlgA SAF" evidence="2">
    <location>
        <begin position="72"/>
        <end position="158"/>
    </location>
</feature>
<dbReference type="STRING" id="316055.RPE_1159"/>
<dbReference type="NCBIfam" id="TIGR03170">
    <property type="entry name" value="flgA_cterm"/>
    <property type="match status" value="1"/>
</dbReference>
<dbReference type="GO" id="GO:0044780">
    <property type="term" value="P:bacterial-type flagellum assembly"/>
    <property type="evidence" value="ECO:0007669"/>
    <property type="project" value="InterPro"/>
</dbReference>
<comment type="subcellular location">
    <subcellularLocation>
        <location evidence="1">Periplasm</location>
    </subcellularLocation>
</comment>
<proteinExistence type="inferred from homology"/>
<dbReference type="Gene3D" id="2.30.30.760">
    <property type="match status" value="1"/>
</dbReference>
<dbReference type="eggNOG" id="COG1261">
    <property type="taxonomic scope" value="Bacteria"/>
</dbReference>
<reference evidence="3" key="1">
    <citation type="submission" date="2006-09" db="EMBL/GenBank/DDBJ databases">
        <title>Complete sequence of Rhodopseudomonas palustris BisA53.</title>
        <authorList>
            <consortium name="US DOE Joint Genome Institute"/>
            <person name="Copeland A."/>
            <person name="Lucas S."/>
            <person name="Lapidus A."/>
            <person name="Barry K."/>
            <person name="Detter J.C."/>
            <person name="Glavina del Rio T."/>
            <person name="Hammon N."/>
            <person name="Israni S."/>
            <person name="Dalin E."/>
            <person name="Tice H."/>
            <person name="Pitluck S."/>
            <person name="Chain P."/>
            <person name="Malfatti S."/>
            <person name="Shin M."/>
            <person name="Vergez L."/>
            <person name="Schmutz J."/>
            <person name="Larimer F."/>
            <person name="Land M."/>
            <person name="Hauser L."/>
            <person name="Pelletier D.A."/>
            <person name="Kyrpides N."/>
            <person name="Kim E."/>
            <person name="Harwood C.S."/>
            <person name="Oda Y."/>
            <person name="Richardson P."/>
        </authorList>
    </citation>
    <scope>NUCLEOTIDE SEQUENCE [LARGE SCALE GENOMIC DNA]</scope>
    <source>
        <strain evidence="3">BisA53</strain>
    </source>
</reference>
<gene>
    <name evidence="3" type="ordered locus">RPE_1159</name>
</gene>
<dbReference type="Pfam" id="PF13144">
    <property type="entry name" value="ChapFlgA"/>
    <property type="match status" value="1"/>
</dbReference>
<dbReference type="PANTHER" id="PTHR36307:SF1">
    <property type="entry name" value="FLAGELLA BASAL BODY P-RING FORMATION PROTEIN FLGA"/>
    <property type="match status" value="1"/>
</dbReference>
<name>Q07SH3_RHOP5</name>
<dbReference type="KEGG" id="rpe:RPE_1159"/>
<dbReference type="InterPro" id="IPR039246">
    <property type="entry name" value="Flagellar_FlgA"/>
</dbReference>
<comment type="function">
    <text evidence="1">Involved in the assembly process of the P-ring formation. It may associate with FlgF on the rod constituting a structure essential for the P-ring assembly or may act as a modulator protein for the P-ring assembly.</text>
</comment>
<organism evidence="3">
    <name type="scientific">Rhodopseudomonas palustris (strain BisA53)</name>
    <dbReference type="NCBI Taxonomy" id="316055"/>
    <lineage>
        <taxon>Bacteria</taxon>
        <taxon>Pseudomonadati</taxon>
        <taxon>Pseudomonadota</taxon>
        <taxon>Alphaproteobacteria</taxon>
        <taxon>Hyphomicrobiales</taxon>
        <taxon>Nitrobacteraceae</taxon>
        <taxon>Rhodopseudomonas</taxon>
    </lineage>
</organism>
<evidence type="ECO:0000313" key="3">
    <source>
        <dbReference type="EMBL" id="ABJ05111.1"/>
    </source>
</evidence>
<keyword evidence="1" id="KW-1005">Bacterial flagellum biogenesis</keyword>
<dbReference type="InterPro" id="IPR017585">
    <property type="entry name" value="SAF_FlgA"/>
</dbReference>
<comment type="similarity">
    <text evidence="1">Belongs to the FlgA family.</text>
</comment>
<dbReference type="EMBL" id="CP000463">
    <property type="protein sequence ID" value="ABJ05111.1"/>
    <property type="molecule type" value="Genomic_DNA"/>
</dbReference>
<evidence type="ECO:0000259" key="2">
    <source>
        <dbReference type="Pfam" id="PF13144"/>
    </source>
</evidence>